<gene>
    <name evidence="1" type="ORF">G2W53_039139</name>
</gene>
<evidence type="ECO:0000313" key="1">
    <source>
        <dbReference type="EMBL" id="KAF7806978.1"/>
    </source>
</evidence>
<comment type="caution">
    <text evidence="1">The sequence shown here is derived from an EMBL/GenBank/DDBJ whole genome shotgun (WGS) entry which is preliminary data.</text>
</comment>
<protein>
    <submittedName>
        <fullName evidence="1">Uncharacterized protein</fullName>
    </submittedName>
</protein>
<accession>A0A834SM91</accession>
<keyword evidence="2" id="KW-1185">Reference proteome</keyword>
<evidence type="ECO:0000313" key="2">
    <source>
        <dbReference type="Proteomes" id="UP000634136"/>
    </source>
</evidence>
<dbReference type="EMBL" id="JAAIUW010000012">
    <property type="protein sequence ID" value="KAF7806978.1"/>
    <property type="molecule type" value="Genomic_DNA"/>
</dbReference>
<reference evidence="1" key="1">
    <citation type="submission" date="2020-09" db="EMBL/GenBank/DDBJ databases">
        <title>Genome-Enabled Discovery of Anthraquinone Biosynthesis in Senna tora.</title>
        <authorList>
            <person name="Kang S.-H."/>
            <person name="Pandey R.P."/>
            <person name="Lee C.-M."/>
            <person name="Sim J.-S."/>
            <person name="Jeong J.-T."/>
            <person name="Choi B.-S."/>
            <person name="Jung M."/>
            <person name="Ginzburg D."/>
            <person name="Zhao K."/>
            <person name="Won S.Y."/>
            <person name="Oh T.-J."/>
            <person name="Yu Y."/>
            <person name="Kim N.-H."/>
            <person name="Lee O.R."/>
            <person name="Lee T.-H."/>
            <person name="Bashyal P."/>
            <person name="Kim T.-S."/>
            <person name="Lee W.-H."/>
            <person name="Kawkins C."/>
            <person name="Kim C.-K."/>
            <person name="Kim J.S."/>
            <person name="Ahn B.O."/>
            <person name="Rhee S.Y."/>
            <person name="Sohng J.K."/>
        </authorList>
    </citation>
    <scope>NUCLEOTIDE SEQUENCE</scope>
    <source>
        <tissue evidence="1">Leaf</tissue>
    </source>
</reference>
<dbReference type="AlphaFoldDB" id="A0A834SM91"/>
<dbReference type="Proteomes" id="UP000634136">
    <property type="component" value="Unassembled WGS sequence"/>
</dbReference>
<sequence length="68" mass="7692">MAPKVELTKLQEQGIGMKRGCSGTREEEGEEMLLGFEIMRRLTEKRSPMEPRSRKSGAEARLLIIAMV</sequence>
<organism evidence="1 2">
    <name type="scientific">Senna tora</name>
    <dbReference type="NCBI Taxonomy" id="362788"/>
    <lineage>
        <taxon>Eukaryota</taxon>
        <taxon>Viridiplantae</taxon>
        <taxon>Streptophyta</taxon>
        <taxon>Embryophyta</taxon>
        <taxon>Tracheophyta</taxon>
        <taxon>Spermatophyta</taxon>
        <taxon>Magnoliopsida</taxon>
        <taxon>eudicotyledons</taxon>
        <taxon>Gunneridae</taxon>
        <taxon>Pentapetalae</taxon>
        <taxon>rosids</taxon>
        <taxon>fabids</taxon>
        <taxon>Fabales</taxon>
        <taxon>Fabaceae</taxon>
        <taxon>Caesalpinioideae</taxon>
        <taxon>Cassia clade</taxon>
        <taxon>Senna</taxon>
    </lineage>
</organism>
<proteinExistence type="predicted"/>
<name>A0A834SM91_9FABA</name>